<reference evidence="5" key="1">
    <citation type="journal article" date="2014" name="PLoS ONE">
        <title>The genome and linkage map of the northern pike (Esox lucius): conserved synteny revealed between the salmonid sister group and the Neoteleostei.</title>
        <authorList>
            <person name="Rondeau E.B."/>
            <person name="Minkley D.R."/>
            <person name="Leong J.S."/>
            <person name="Messmer A.M."/>
            <person name="Jantzen J.R."/>
            <person name="von Schalburg K.R."/>
            <person name="Lemon C."/>
            <person name="Bird N.H."/>
            <person name="Koop B.F."/>
        </authorList>
    </citation>
    <scope>NUCLEOTIDE SEQUENCE</scope>
</reference>
<dbReference type="STRING" id="8010.ENSELUP00000005763"/>
<dbReference type="GO" id="GO:0004896">
    <property type="term" value="F:cytokine receptor activity"/>
    <property type="evidence" value="ECO:0007669"/>
    <property type="project" value="TreeGrafter"/>
</dbReference>
<dbReference type="PROSITE" id="PS50853">
    <property type="entry name" value="FN3"/>
    <property type="match status" value="1"/>
</dbReference>
<dbReference type="SUPFAM" id="SSF49265">
    <property type="entry name" value="Fibronectin type III"/>
    <property type="match status" value="3"/>
</dbReference>
<evidence type="ECO:0000313" key="4">
    <source>
        <dbReference type="Ensembl" id="ENSELUP00000005763.3"/>
    </source>
</evidence>
<dbReference type="PANTHER" id="PTHR20859">
    <property type="entry name" value="INTERFERON/INTERLEUKIN RECEPTOR"/>
    <property type="match status" value="1"/>
</dbReference>
<dbReference type="GeneID" id="105008771"/>
<feature type="chain" id="PRO_5044187950" description="Fibronectin type-III domain-containing protein" evidence="2">
    <location>
        <begin position="17"/>
        <end position="441"/>
    </location>
</feature>
<dbReference type="CDD" id="cd00063">
    <property type="entry name" value="FN3"/>
    <property type="match status" value="1"/>
</dbReference>
<dbReference type="InterPro" id="IPR013783">
    <property type="entry name" value="Ig-like_fold"/>
</dbReference>
<accession>A0A3P8XR73</accession>
<dbReference type="Pfam" id="PF09294">
    <property type="entry name" value="Interfer-bind"/>
    <property type="match status" value="1"/>
</dbReference>
<dbReference type="InterPro" id="IPR003961">
    <property type="entry name" value="FN3_dom"/>
</dbReference>
<dbReference type="Ensembl" id="ENSELUT00000010113.3">
    <property type="protein sequence ID" value="ENSELUP00000005763.3"/>
    <property type="gene ID" value="ENSELUG00000006747.3"/>
</dbReference>
<feature type="signal peptide" evidence="2">
    <location>
        <begin position="1"/>
        <end position="16"/>
    </location>
</feature>
<dbReference type="PANTHER" id="PTHR20859:SF46">
    <property type="entry name" value="INTERFERON GAMMA RECEPTOR 2"/>
    <property type="match status" value="1"/>
</dbReference>
<dbReference type="InterPro" id="IPR036116">
    <property type="entry name" value="FN3_sf"/>
</dbReference>
<dbReference type="Bgee" id="ENSELUG00000006747">
    <property type="expression patterns" value="Expressed in pharyngeal gill and 1 other cell type or tissue"/>
</dbReference>
<evidence type="ECO:0000256" key="1">
    <source>
        <dbReference type="SAM" id="Phobius"/>
    </source>
</evidence>
<keyword evidence="1" id="KW-0472">Membrane</keyword>
<keyword evidence="1" id="KW-1133">Transmembrane helix</keyword>
<keyword evidence="1" id="KW-0812">Transmembrane</keyword>
<evidence type="ECO:0000313" key="5">
    <source>
        <dbReference type="Proteomes" id="UP000265140"/>
    </source>
</evidence>
<organism evidence="4 5">
    <name type="scientific">Esox lucius</name>
    <name type="common">Northern pike</name>
    <dbReference type="NCBI Taxonomy" id="8010"/>
    <lineage>
        <taxon>Eukaryota</taxon>
        <taxon>Metazoa</taxon>
        <taxon>Chordata</taxon>
        <taxon>Craniata</taxon>
        <taxon>Vertebrata</taxon>
        <taxon>Euteleostomi</taxon>
        <taxon>Actinopterygii</taxon>
        <taxon>Neopterygii</taxon>
        <taxon>Teleostei</taxon>
        <taxon>Protacanthopterygii</taxon>
        <taxon>Esociformes</taxon>
        <taxon>Esocidae</taxon>
        <taxon>Esox</taxon>
    </lineage>
</organism>
<feature type="domain" description="Fibronectin type-III" evidence="3">
    <location>
        <begin position="219"/>
        <end position="324"/>
    </location>
</feature>
<protein>
    <recommendedName>
        <fullName evidence="3">Fibronectin type-III domain-containing protein</fullName>
    </recommendedName>
</protein>
<dbReference type="InterPro" id="IPR015373">
    <property type="entry name" value="Interferon/interleukin_rcp_dom"/>
</dbReference>
<reference evidence="4" key="3">
    <citation type="submission" date="2025-08" db="UniProtKB">
        <authorList>
            <consortium name="Ensembl"/>
        </authorList>
    </citation>
    <scope>IDENTIFICATION</scope>
</reference>
<keyword evidence="2" id="KW-0732">Signal</keyword>
<proteinExistence type="predicted"/>
<dbReference type="RefSeq" id="XP_028972605.2">
    <property type="nucleotide sequence ID" value="XM_029116772.2"/>
</dbReference>
<feature type="transmembrane region" description="Helical" evidence="1">
    <location>
        <begin position="328"/>
        <end position="349"/>
    </location>
</feature>
<dbReference type="AlphaFoldDB" id="A0A3P8XR73"/>
<dbReference type="Proteomes" id="UP000265140">
    <property type="component" value="Chromosome 22"/>
</dbReference>
<dbReference type="Pfam" id="PF01108">
    <property type="entry name" value="Tissue_fac"/>
    <property type="match status" value="2"/>
</dbReference>
<reference evidence="4" key="2">
    <citation type="submission" date="2020-02" db="EMBL/GenBank/DDBJ databases">
        <title>Esox lucius (northern pike) genome, fEsoLuc1, primary haplotype.</title>
        <authorList>
            <person name="Myers G."/>
            <person name="Karagic N."/>
            <person name="Meyer A."/>
            <person name="Pippel M."/>
            <person name="Reichard M."/>
            <person name="Winkler S."/>
            <person name="Tracey A."/>
            <person name="Sims Y."/>
            <person name="Howe K."/>
            <person name="Rhie A."/>
            <person name="Formenti G."/>
            <person name="Durbin R."/>
            <person name="Fedrigo O."/>
            <person name="Jarvis E.D."/>
        </authorList>
    </citation>
    <scope>NUCLEOTIDE SEQUENCE [LARGE SCALE GENOMIC DNA]</scope>
</reference>
<evidence type="ECO:0000256" key="2">
    <source>
        <dbReference type="SAM" id="SignalP"/>
    </source>
</evidence>
<name>A0A3P8XR73_ESOLU</name>
<dbReference type="Gene3D" id="2.60.40.10">
    <property type="entry name" value="Immunoglobulins"/>
    <property type="match status" value="2"/>
</dbReference>
<keyword evidence="5" id="KW-1185">Reference proteome</keyword>
<reference evidence="4" key="4">
    <citation type="submission" date="2025-09" db="UniProtKB">
        <authorList>
            <consortium name="Ensembl"/>
        </authorList>
    </citation>
    <scope>IDENTIFICATION</scope>
</reference>
<dbReference type="GO" id="GO:0005886">
    <property type="term" value="C:plasma membrane"/>
    <property type="evidence" value="ECO:0007669"/>
    <property type="project" value="TreeGrafter"/>
</dbReference>
<evidence type="ECO:0000259" key="3">
    <source>
        <dbReference type="PROSITE" id="PS50853"/>
    </source>
</evidence>
<dbReference type="GeneTree" id="ENSGT00940000158231"/>
<sequence>MAFYLLITLGFLFISGVPLLPPPQNVTVVSHNMDAILKWDNPLPLFRDITYTAEYKHSLMKVFQSVCMGTKECRCDFGILPSVNGTYKFRVRTEHQRENSSWVEIPTNKSFSLTKERVPLLPPPQNVTMVSHNMDAILKWDNPLPLFRDITYTAEYKHSLIKVFQSVCMGTKECRCDFGRLRSVHGTYKFRVRTEHQRENSSWVEIPTNKSFSLTKETIIGPPKVTLVTKGGATGFIEVNIQDPVLKIDSLKGAYGTVAYNIRYWKETDKKNMSEIKEAAEQQVKLTPLEPNTRYCVQVQMYVPLCYTEKEYSNITCLMSTEPRMSEGLLVILLMVAFLLLFLICCVIYKGRKFLHPKVKLPEHFKKHLNNSYPCSYLASPITLPLQEKYDQINALDEENPYNEITCLSEDNLCTMDRGQCTEYYNAVHKKAKCDLPYRNI</sequence>
<dbReference type="InterPro" id="IPR050650">
    <property type="entry name" value="Type-II_Cytokine-TF_Rcpt"/>
</dbReference>